<gene>
    <name evidence="2" type="ORF">EG327_000220</name>
</gene>
<keyword evidence="3" id="KW-1185">Reference proteome</keyword>
<evidence type="ECO:0000313" key="2">
    <source>
        <dbReference type="EMBL" id="KAE9991275.1"/>
    </source>
</evidence>
<feature type="chain" id="PRO_5034423736" evidence="1">
    <location>
        <begin position="20"/>
        <end position="133"/>
    </location>
</feature>
<feature type="signal peptide" evidence="1">
    <location>
        <begin position="1"/>
        <end position="19"/>
    </location>
</feature>
<comment type="caution">
    <text evidence="2">The sequence shown here is derived from an EMBL/GenBank/DDBJ whole genome shotgun (WGS) entry which is preliminary data.</text>
</comment>
<proteinExistence type="predicted"/>
<dbReference type="EMBL" id="WNWR01000102">
    <property type="protein sequence ID" value="KAE9991275.1"/>
    <property type="molecule type" value="Genomic_DNA"/>
</dbReference>
<name>A0A8H3VNN8_VENIN</name>
<dbReference type="AlphaFoldDB" id="A0A8H3VNN8"/>
<evidence type="ECO:0000256" key="1">
    <source>
        <dbReference type="SAM" id="SignalP"/>
    </source>
</evidence>
<dbReference type="Proteomes" id="UP000490939">
    <property type="component" value="Unassembled WGS sequence"/>
</dbReference>
<evidence type="ECO:0000313" key="3">
    <source>
        <dbReference type="Proteomes" id="UP000490939"/>
    </source>
</evidence>
<accession>A0A8H3VNN8</accession>
<keyword evidence="1" id="KW-0732">Signal</keyword>
<organism evidence="2 3">
    <name type="scientific">Venturia inaequalis</name>
    <name type="common">Apple scab fungus</name>
    <dbReference type="NCBI Taxonomy" id="5025"/>
    <lineage>
        <taxon>Eukaryota</taxon>
        <taxon>Fungi</taxon>
        <taxon>Dikarya</taxon>
        <taxon>Ascomycota</taxon>
        <taxon>Pezizomycotina</taxon>
        <taxon>Dothideomycetes</taxon>
        <taxon>Pleosporomycetidae</taxon>
        <taxon>Venturiales</taxon>
        <taxon>Venturiaceae</taxon>
        <taxon>Venturia</taxon>
    </lineage>
</organism>
<reference evidence="2 3" key="1">
    <citation type="submission" date="2019-07" db="EMBL/GenBank/DDBJ databases">
        <title>Venturia inaequalis Genome Resource.</title>
        <authorList>
            <person name="Lichtner F.J."/>
        </authorList>
    </citation>
    <scope>NUCLEOTIDE SEQUENCE [LARGE SCALE GENOMIC DNA]</scope>
    <source>
        <strain evidence="2 3">DMI_063113</strain>
    </source>
</reference>
<sequence length="133" mass="14318">MKLTNIFAAVAMASTTVSAVPVPKASPEASPAYCHGFGQPCMKPKRSIETIPELLARNTLSAESTPFTESQNDATITTNSLTSTIAQSFVEPDSTQAKRSPAHRYCWMFGQPCMKKREGSAILMPGSFEGTSR</sequence>
<protein>
    <submittedName>
        <fullName evidence="2">Uncharacterized protein</fullName>
    </submittedName>
</protein>